<keyword evidence="6 12" id="KW-0547">Nucleotide-binding</keyword>
<proteinExistence type="inferred from homology"/>
<evidence type="ECO:0000256" key="1">
    <source>
        <dbReference type="ARBA" id="ARBA00004496"/>
    </source>
</evidence>
<comment type="caution">
    <text evidence="15">The sequence shown here is derived from an EMBL/GenBank/DDBJ whole genome shotgun (WGS) entry which is preliminary data.</text>
</comment>
<gene>
    <name evidence="15" type="ORF">BdWA1_001664</name>
</gene>
<dbReference type="InterPro" id="IPR002300">
    <property type="entry name" value="aa-tRNA-synth_Ia"/>
</dbReference>
<dbReference type="EMBL" id="JALLKP010000002">
    <property type="protein sequence ID" value="KAK2196418.1"/>
    <property type="molecule type" value="Genomic_DNA"/>
</dbReference>
<evidence type="ECO:0000256" key="10">
    <source>
        <dbReference type="ARBA" id="ARBA00029936"/>
    </source>
</evidence>
<keyword evidence="5 12" id="KW-0436">Ligase</keyword>
<dbReference type="InterPro" id="IPR001412">
    <property type="entry name" value="aa-tRNA-synth_I_CS"/>
</dbReference>
<sequence length="982" mass="111908">MATRVEKKLVGELASSYNPTNVEKEWYQWWTSSGLFTPSNKEEADVNKKRWVAVLPPPNVTGSLHIGHALTISIQDCLARWHRMKGDVTLWIPGTDHAGIATQTVVERMLMQTEQKTRHDLGREAFIEKVFEWNDKYGNNIKSQLCRMGASLDWTRDAFTMDKKRSAAVIEAFIQMYDAGLIYRATRLVSWCPHLSTALSDIEVDQFEVTAPTRIKIPGFNGTVEVGTLWIFNYTVDTPEKDKFISVATTRIETMLGDVGIAVHPDDERYKEFVGCTLIHPFISDRKMVVVADKHVDPSYGTGAVKLTPAHDKNDFEIAKRHNLQCINIFTNDGKINDNGGEFSGMHRFECRKLIEQRLKDINLFQDKIPNTKPMMIPRCSRTSDIVEYMIIPQWYVDCKQLGKDALDLVKSGELTIIPQSYVSVWEMWLSNIQDWCISRQLWWGHRIPAYKVVCDSLPKSDSDKWIIASSLEKAHEKMKQMYPEISNYTLQQDEDVLDTWFSSGIFPLSTLGWPNLDDLDYKKFFPTTLLETGNDILFFWVARMVMMSRQLVGKLPFSHVYLHPLVRDARGEKMSKSKGNVIDPLEVIDGTSLENLNNKILNSTLPQGEIKKSLALQKQQFPSGIPACGADALRLGLLSLTRQNRTILLDVNKIVCCKHFGNKIWNATKFTLMKIKDRTVDTVGENQAWEDKWILNKLNAYIKRVTTAFEGYQFGDAVQAAYDFWIYDLCDYYLELVKSRLPNVMDDNVTITKDMESAIYSLNNCLCVGFRLLHPIMPFITEELYHHLPAHLRQSDSICTAKFPEVNNNWKYDEIDSEMDIIKAAVHSMRSLSAVLGLGPQIVNKIGYLVSADPKTASVLTKLSSQVAILSKFEKVTVEEPTFDFSGCVGDVVNANLCAYIKVDHSVDLESTMKKLKVKLETINSSLNSYYKKTQAKEYYKVPESVRQLNDEKIKELSIEKGQLTNALGDLERLSLLVKNT</sequence>
<dbReference type="SUPFAM" id="SSF52374">
    <property type="entry name" value="Nucleotidylyl transferase"/>
    <property type="match status" value="1"/>
</dbReference>
<name>A0AAD9UNU6_9APIC</name>
<dbReference type="PROSITE" id="PS00178">
    <property type="entry name" value="AA_TRNA_LIGASE_I"/>
    <property type="match status" value="1"/>
</dbReference>
<dbReference type="GO" id="GO:0005829">
    <property type="term" value="C:cytosol"/>
    <property type="evidence" value="ECO:0007669"/>
    <property type="project" value="TreeGrafter"/>
</dbReference>
<feature type="domain" description="Methionyl/Valyl/Leucyl/Isoleucyl-tRNA synthetase anticodon-binding" evidence="14">
    <location>
        <begin position="692"/>
        <end position="841"/>
    </location>
</feature>
<dbReference type="KEGG" id="bdw:94335962"/>
<evidence type="ECO:0000313" key="15">
    <source>
        <dbReference type="EMBL" id="KAK2196418.1"/>
    </source>
</evidence>
<dbReference type="Pfam" id="PF00133">
    <property type="entry name" value="tRNA-synt_1"/>
    <property type="match status" value="1"/>
</dbReference>
<evidence type="ECO:0000256" key="5">
    <source>
        <dbReference type="ARBA" id="ARBA00022598"/>
    </source>
</evidence>
<evidence type="ECO:0000256" key="4">
    <source>
        <dbReference type="ARBA" id="ARBA00022490"/>
    </source>
</evidence>
<dbReference type="InterPro" id="IPR013155">
    <property type="entry name" value="M/V/L/I-tRNA-synth_anticd-bd"/>
</dbReference>
<dbReference type="RefSeq" id="XP_067803260.1">
    <property type="nucleotide sequence ID" value="XM_067946696.1"/>
</dbReference>
<dbReference type="Pfam" id="PF08264">
    <property type="entry name" value="Anticodon_1"/>
    <property type="match status" value="1"/>
</dbReference>
<dbReference type="Gene3D" id="3.40.50.620">
    <property type="entry name" value="HUPs"/>
    <property type="match status" value="2"/>
</dbReference>
<keyword evidence="7 12" id="KW-0067">ATP-binding</keyword>
<dbReference type="SUPFAM" id="SSF50677">
    <property type="entry name" value="ValRS/IleRS/LeuRS editing domain"/>
    <property type="match status" value="1"/>
</dbReference>
<evidence type="ECO:0000256" key="3">
    <source>
        <dbReference type="ARBA" id="ARBA00013169"/>
    </source>
</evidence>
<dbReference type="GO" id="GO:0002161">
    <property type="term" value="F:aminoacyl-tRNA deacylase activity"/>
    <property type="evidence" value="ECO:0007669"/>
    <property type="project" value="InterPro"/>
</dbReference>
<evidence type="ECO:0000256" key="2">
    <source>
        <dbReference type="ARBA" id="ARBA00005594"/>
    </source>
</evidence>
<dbReference type="HAMAP" id="MF_02004">
    <property type="entry name" value="Val_tRNA_synth_type1"/>
    <property type="match status" value="1"/>
</dbReference>
<dbReference type="InterPro" id="IPR014729">
    <property type="entry name" value="Rossmann-like_a/b/a_fold"/>
</dbReference>
<dbReference type="SUPFAM" id="SSF47323">
    <property type="entry name" value="Anticodon-binding domain of a subclass of class I aminoacyl-tRNA synthetases"/>
    <property type="match status" value="1"/>
</dbReference>
<dbReference type="PANTHER" id="PTHR11946:SF109">
    <property type="entry name" value="VALINE--TRNA LIGASE"/>
    <property type="match status" value="1"/>
</dbReference>
<evidence type="ECO:0000259" key="14">
    <source>
        <dbReference type="Pfam" id="PF08264"/>
    </source>
</evidence>
<dbReference type="GO" id="GO:0005524">
    <property type="term" value="F:ATP binding"/>
    <property type="evidence" value="ECO:0007669"/>
    <property type="project" value="UniProtKB-KW"/>
</dbReference>
<keyword evidence="9 12" id="KW-0030">Aminoacyl-tRNA synthetase</keyword>
<dbReference type="GeneID" id="94335962"/>
<protein>
    <recommendedName>
        <fullName evidence="3">valine--tRNA ligase</fullName>
        <ecNumber evidence="3">6.1.1.9</ecNumber>
    </recommendedName>
    <alternativeName>
        <fullName evidence="10">Valyl-tRNA synthetase</fullName>
    </alternativeName>
</protein>
<comment type="subcellular location">
    <subcellularLocation>
        <location evidence="1">Cytoplasm</location>
    </subcellularLocation>
</comment>
<dbReference type="NCBIfam" id="NF004349">
    <property type="entry name" value="PRK05729.1"/>
    <property type="match status" value="1"/>
</dbReference>
<dbReference type="InterPro" id="IPR009080">
    <property type="entry name" value="tRNAsynth_Ia_anticodon-bd"/>
</dbReference>
<comment type="similarity">
    <text evidence="2 12">Belongs to the class-I aminoacyl-tRNA synthetase family.</text>
</comment>
<keyword evidence="16" id="KW-1185">Reference proteome</keyword>
<accession>A0AAD9UNU6</accession>
<reference evidence="15" key="1">
    <citation type="journal article" date="2023" name="Nat. Microbiol.">
        <title>Babesia duncani multi-omics identifies virulence factors and drug targets.</title>
        <authorList>
            <person name="Singh P."/>
            <person name="Lonardi S."/>
            <person name="Liang Q."/>
            <person name="Vydyam P."/>
            <person name="Khabirova E."/>
            <person name="Fang T."/>
            <person name="Gihaz S."/>
            <person name="Thekkiniath J."/>
            <person name="Munshi M."/>
            <person name="Abel S."/>
            <person name="Ciampossin L."/>
            <person name="Batugedara G."/>
            <person name="Gupta M."/>
            <person name="Lu X.M."/>
            <person name="Lenz T."/>
            <person name="Chakravarty S."/>
            <person name="Cornillot E."/>
            <person name="Hu Y."/>
            <person name="Ma W."/>
            <person name="Gonzalez L.M."/>
            <person name="Sanchez S."/>
            <person name="Estrada K."/>
            <person name="Sanchez-Flores A."/>
            <person name="Montero E."/>
            <person name="Harb O.S."/>
            <person name="Le Roch K.G."/>
            <person name="Mamoun C.B."/>
        </authorList>
    </citation>
    <scope>NUCLEOTIDE SEQUENCE</scope>
    <source>
        <strain evidence="15">WA1</strain>
    </source>
</reference>
<evidence type="ECO:0000313" key="16">
    <source>
        <dbReference type="Proteomes" id="UP001214638"/>
    </source>
</evidence>
<keyword evidence="4" id="KW-0963">Cytoplasm</keyword>
<dbReference type="Gene3D" id="1.10.730.10">
    <property type="entry name" value="Isoleucyl-tRNA Synthetase, Domain 1"/>
    <property type="match status" value="1"/>
</dbReference>
<evidence type="ECO:0000256" key="6">
    <source>
        <dbReference type="ARBA" id="ARBA00022741"/>
    </source>
</evidence>
<evidence type="ECO:0000259" key="13">
    <source>
        <dbReference type="Pfam" id="PF00133"/>
    </source>
</evidence>
<dbReference type="CDD" id="cd00817">
    <property type="entry name" value="ValRS_core"/>
    <property type="match status" value="1"/>
</dbReference>
<evidence type="ECO:0000256" key="12">
    <source>
        <dbReference type="RuleBase" id="RU363035"/>
    </source>
</evidence>
<dbReference type="FunFam" id="3.90.740.10:FF:000005">
    <property type="entry name" value="Valine--tRNA ligase, mitochondrial"/>
    <property type="match status" value="1"/>
</dbReference>
<dbReference type="Proteomes" id="UP001214638">
    <property type="component" value="Unassembled WGS sequence"/>
</dbReference>
<organism evidence="15 16">
    <name type="scientific">Babesia duncani</name>
    <dbReference type="NCBI Taxonomy" id="323732"/>
    <lineage>
        <taxon>Eukaryota</taxon>
        <taxon>Sar</taxon>
        <taxon>Alveolata</taxon>
        <taxon>Apicomplexa</taxon>
        <taxon>Aconoidasida</taxon>
        <taxon>Piroplasmida</taxon>
        <taxon>Babesiidae</taxon>
        <taxon>Babesia</taxon>
    </lineage>
</organism>
<dbReference type="InterPro" id="IPR009008">
    <property type="entry name" value="Val/Leu/Ile-tRNA-synth_edit"/>
</dbReference>
<comment type="catalytic activity">
    <reaction evidence="11">
        <text>tRNA(Val) + L-valine + ATP = L-valyl-tRNA(Val) + AMP + diphosphate</text>
        <dbReference type="Rhea" id="RHEA:10704"/>
        <dbReference type="Rhea" id="RHEA-COMP:9672"/>
        <dbReference type="Rhea" id="RHEA-COMP:9708"/>
        <dbReference type="ChEBI" id="CHEBI:30616"/>
        <dbReference type="ChEBI" id="CHEBI:33019"/>
        <dbReference type="ChEBI" id="CHEBI:57762"/>
        <dbReference type="ChEBI" id="CHEBI:78442"/>
        <dbReference type="ChEBI" id="CHEBI:78537"/>
        <dbReference type="ChEBI" id="CHEBI:456215"/>
        <dbReference type="EC" id="6.1.1.9"/>
    </reaction>
</comment>
<dbReference type="FunFam" id="3.40.50.620:FF:000020">
    <property type="entry name" value="Valine--tRNA ligase, mitochondrial"/>
    <property type="match status" value="1"/>
</dbReference>
<dbReference type="AlphaFoldDB" id="A0AAD9UNU6"/>
<dbReference type="FunFam" id="3.40.50.620:FF:000078">
    <property type="entry name" value="Valine--tRNA ligase, mitochondrial"/>
    <property type="match status" value="1"/>
</dbReference>
<dbReference type="PRINTS" id="PR00986">
    <property type="entry name" value="TRNASYNTHVAL"/>
</dbReference>
<evidence type="ECO:0000256" key="9">
    <source>
        <dbReference type="ARBA" id="ARBA00023146"/>
    </source>
</evidence>
<keyword evidence="8 12" id="KW-0648">Protein biosynthesis</keyword>
<dbReference type="EC" id="6.1.1.9" evidence="3"/>
<dbReference type="NCBIfam" id="TIGR00422">
    <property type="entry name" value="valS"/>
    <property type="match status" value="1"/>
</dbReference>
<feature type="domain" description="Aminoacyl-tRNA synthetase class Ia" evidence="13">
    <location>
        <begin position="25"/>
        <end position="647"/>
    </location>
</feature>
<evidence type="ECO:0000256" key="11">
    <source>
        <dbReference type="ARBA" id="ARBA00047552"/>
    </source>
</evidence>
<dbReference type="InterPro" id="IPR002303">
    <property type="entry name" value="Valyl-tRNA_ligase"/>
</dbReference>
<dbReference type="GO" id="GO:0006438">
    <property type="term" value="P:valyl-tRNA aminoacylation"/>
    <property type="evidence" value="ECO:0007669"/>
    <property type="project" value="InterPro"/>
</dbReference>
<dbReference type="PANTHER" id="PTHR11946">
    <property type="entry name" value="VALYL-TRNA SYNTHETASES"/>
    <property type="match status" value="1"/>
</dbReference>
<dbReference type="GO" id="GO:0004832">
    <property type="term" value="F:valine-tRNA ligase activity"/>
    <property type="evidence" value="ECO:0007669"/>
    <property type="project" value="UniProtKB-EC"/>
</dbReference>
<evidence type="ECO:0000256" key="8">
    <source>
        <dbReference type="ARBA" id="ARBA00022917"/>
    </source>
</evidence>
<dbReference type="CDD" id="cd07962">
    <property type="entry name" value="Anticodon_Ia_Val"/>
    <property type="match status" value="1"/>
</dbReference>
<evidence type="ECO:0000256" key="7">
    <source>
        <dbReference type="ARBA" id="ARBA00022840"/>
    </source>
</evidence>
<dbReference type="InterPro" id="IPR033705">
    <property type="entry name" value="Anticodon_Ia_Val"/>
</dbReference>